<evidence type="ECO:0000313" key="3">
    <source>
        <dbReference type="Proteomes" id="UP000033540"/>
    </source>
</evidence>
<dbReference type="OrthoDB" id="4406707at2759"/>
<comment type="caution">
    <text evidence="2">The sequence shown here is derived from an EMBL/GenBank/DDBJ whole genome shotgun (WGS) entry which is preliminary data.</text>
</comment>
<accession>A0A0F0I8P1</accession>
<evidence type="ECO:0000313" key="2">
    <source>
        <dbReference type="EMBL" id="KJK63042.1"/>
    </source>
</evidence>
<proteinExistence type="predicted"/>
<dbReference type="AlphaFoldDB" id="A0A0F0I8P1"/>
<feature type="chain" id="PRO_5002442904" evidence="1">
    <location>
        <begin position="32"/>
        <end position="198"/>
    </location>
</feature>
<gene>
    <name evidence="2" type="ORF">P875_00034136</name>
</gene>
<protein>
    <submittedName>
        <fullName evidence="2">Uncharacterized protein</fullName>
    </submittedName>
</protein>
<organism evidence="2 3">
    <name type="scientific">Aspergillus parasiticus (strain ATCC 56775 / NRRL 5862 / SRRC 143 / SU-1)</name>
    <dbReference type="NCBI Taxonomy" id="1403190"/>
    <lineage>
        <taxon>Eukaryota</taxon>
        <taxon>Fungi</taxon>
        <taxon>Dikarya</taxon>
        <taxon>Ascomycota</taxon>
        <taxon>Pezizomycotina</taxon>
        <taxon>Eurotiomycetes</taxon>
        <taxon>Eurotiomycetidae</taxon>
        <taxon>Eurotiales</taxon>
        <taxon>Aspergillaceae</taxon>
        <taxon>Aspergillus</taxon>
        <taxon>Aspergillus subgen. Circumdati</taxon>
    </lineage>
</organism>
<sequence>MRVLNLLRAWVAHESLLKVTIFVLLLQLSFAQSFSNDVTPDSLSPRQAHFVSGPMKFDSSLGEEAAQQVIWSQHGNSQRATIQVYVSRGFLQAQNTMQNPTPEDVCFTLSNFKLIGDKYSTTRVDFTRHSYTEVRVSIDLPTKRSSDQVQAAVIMKANSLLVDMQNQQTQWGQESRRPKASFEKDGLHVQVIKHYGSQ</sequence>
<dbReference type="EMBL" id="JZEE01000586">
    <property type="protein sequence ID" value="KJK63042.1"/>
    <property type="molecule type" value="Genomic_DNA"/>
</dbReference>
<name>A0A0F0I8P1_ASPPU</name>
<reference evidence="2 3" key="1">
    <citation type="submission" date="2015-02" db="EMBL/GenBank/DDBJ databases">
        <title>Draft genome sequence of Aspergillus parasiticus SU-1.</title>
        <authorList>
            <person name="Yu J."/>
            <person name="Fedorova N."/>
            <person name="Yin Y."/>
            <person name="Losada L."/>
            <person name="Zafar N."/>
            <person name="Taujale R."/>
            <person name="Ehrlich K.C."/>
            <person name="Bhatnagar D."/>
            <person name="Cleveland T.E."/>
            <person name="Bennett J.W."/>
            <person name="Nierman W.C."/>
        </authorList>
    </citation>
    <scope>NUCLEOTIDE SEQUENCE [LARGE SCALE GENOMIC DNA]</scope>
    <source>
        <strain evidence="3">ATCC 56775 / NRRL 5862 / SRRC 143 / SU-1</strain>
    </source>
</reference>
<dbReference type="Proteomes" id="UP000033540">
    <property type="component" value="Unassembled WGS sequence"/>
</dbReference>
<feature type="signal peptide" evidence="1">
    <location>
        <begin position="1"/>
        <end position="31"/>
    </location>
</feature>
<keyword evidence="1" id="KW-0732">Signal</keyword>
<evidence type="ECO:0000256" key="1">
    <source>
        <dbReference type="SAM" id="SignalP"/>
    </source>
</evidence>